<dbReference type="OrthoDB" id="3872971at2"/>
<evidence type="ECO:0000313" key="10">
    <source>
        <dbReference type="Proteomes" id="UP000314616"/>
    </source>
</evidence>
<evidence type="ECO:0000256" key="2">
    <source>
        <dbReference type="ARBA" id="ARBA00009142"/>
    </source>
</evidence>
<feature type="transmembrane region" description="Helical" evidence="8">
    <location>
        <begin position="55"/>
        <end position="80"/>
    </location>
</feature>
<name>A0A5B8C407_9MICO</name>
<feature type="transmembrane region" description="Helical" evidence="8">
    <location>
        <begin position="116"/>
        <end position="136"/>
    </location>
</feature>
<dbReference type="Proteomes" id="UP000314616">
    <property type="component" value="Chromosome"/>
</dbReference>
<proteinExistence type="inferred from homology"/>
<evidence type="ECO:0000256" key="7">
    <source>
        <dbReference type="ARBA" id="ARBA00023136"/>
    </source>
</evidence>
<evidence type="ECO:0000256" key="3">
    <source>
        <dbReference type="ARBA" id="ARBA00022448"/>
    </source>
</evidence>
<feature type="transmembrane region" description="Helical" evidence="8">
    <location>
        <begin position="214"/>
        <end position="232"/>
    </location>
</feature>
<keyword evidence="3" id="KW-0813">Transport</keyword>
<accession>A0A5B8C407</accession>
<evidence type="ECO:0000256" key="8">
    <source>
        <dbReference type="RuleBase" id="RU363041"/>
    </source>
</evidence>
<dbReference type="InterPro" id="IPR052017">
    <property type="entry name" value="TSUP"/>
</dbReference>
<keyword evidence="6 8" id="KW-1133">Transmembrane helix</keyword>
<evidence type="ECO:0000256" key="5">
    <source>
        <dbReference type="ARBA" id="ARBA00022692"/>
    </source>
</evidence>
<reference evidence="9 10" key="1">
    <citation type="submission" date="2019-05" db="EMBL/GenBank/DDBJ databases">
        <title>Georgenia *** sp. nov., and Georgenia *** sp. nov., isolated from the intestinal contents of plateau pika (Ochotona curzoniae) in the Qinghai-Tibet plateau of China.</title>
        <authorList>
            <person name="Tian Z."/>
        </authorList>
    </citation>
    <scope>NUCLEOTIDE SEQUENCE [LARGE SCALE GENOMIC DNA]</scope>
    <source>
        <strain evidence="9 10">Z443</strain>
    </source>
</reference>
<feature type="transmembrane region" description="Helical" evidence="8">
    <location>
        <begin position="182"/>
        <end position="202"/>
    </location>
</feature>
<gene>
    <name evidence="9" type="ORF">FE374_03625</name>
</gene>
<feature type="transmembrane region" description="Helical" evidence="8">
    <location>
        <begin position="148"/>
        <end position="170"/>
    </location>
</feature>
<dbReference type="Pfam" id="PF01925">
    <property type="entry name" value="TauE"/>
    <property type="match status" value="1"/>
</dbReference>
<protein>
    <recommendedName>
        <fullName evidence="8">Probable membrane transporter protein</fullName>
    </recommendedName>
</protein>
<dbReference type="InterPro" id="IPR002781">
    <property type="entry name" value="TM_pro_TauE-like"/>
</dbReference>
<dbReference type="KEGG" id="gyu:FE374_03625"/>
<dbReference type="AlphaFoldDB" id="A0A5B8C407"/>
<dbReference type="EMBL" id="CP040915">
    <property type="protein sequence ID" value="QDC23842.1"/>
    <property type="molecule type" value="Genomic_DNA"/>
</dbReference>
<keyword evidence="5 8" id="KW-0812">Transmembrane</keyword>
<keyword evidence="4 8" id="KW-1003">Cell membrane</keyword>
<dbReference type="PANTHER" id="PTHR30269">
    <property type="entry name" value="TRANSMEMBRANE PROTEIN YFCA"/>
    <property type="match status" value="1"/>
</dbReference>
<dbReference type="GO" id="GO:0005886">
    <property type="term" value="C:plasma membrane"/>
    <property type="evidence" value="ECO:0007669"/>
    <property type="project" value="UniProtKB-SubCell"/>
</dbReference>
<feature type="transmembrane region" description="Helical" evidence="8">
    <location>
        <begin position="92"/>
        <end position="110"/>
    </location>
</feature>
<sequence>MSAYCRLRGAALQAQVAEWEDQPAMTVPLLIAVLLGGLAQRATGMGLVLVSAPFIVVALGPASGVVVGNLLGLLASALVFVQTRQFVEWRMLWIMLPPALVGVALGTLLAEQLPTAWAQIGIGVLLLGAMLASALVARGRHIERGPGITAVAGAASGMMASLAGIGGPAMAVLRTLTRWEHVSFAATLQPFFIGASIVTVFARVGANPGAWPDLGWGWLAMVLAIVLGVALGDEVTRRLSARTIGMAINTVAALGAVWTMLDGLAAL</sequence>
<organism evidence="9 10">
    <name type="scientific">Georgenia yuyongxinii</name>
    <dbReference type="NCBI Taxonomy" id="2589797"/>
    <lineage>
        <taxon>Bacteria</taxon>
        <taxon>Bacillati</taxon>
        <taxon>Actinomycetota</taxon>
        <taxon>Actinomycetes</taxon>
        <taxon>Micrococcales</taxon>
        <taxon>Bogoriellaceae</taxon>
        <taxon>Georgenia</taxon>
    </lineage>
</organism>
<evidence type="ECO:0000256" key="1">
    <source>
        <dbReference type="ARBA" id="ARBA00004651"/>
    </source>
</evidence>
<keyword evidence="7 8" id="KW-0472">Membrane</keyword>
<evidence type="ECO:0000256" key="6">
    <source>
        <dbReference type="ARBA" id="ARBA00022989"/>
    </source>
</evidence>
<comment type="similarity">
    <text evidence="2 8">Belongs to the 4-toluene sulfonate uptake permease (TSUP) (TC 2.A.102) family.</text>
</comment>
<dbReference type="PANTHER" id="PTHR30269:SF37">
    <property type="entry name" value="MEMBRANE TRANSPORTER PROTEIN"/>
    <property type="match status" value="1"/>
</dbReference>
<comment type="subcellular location">
    <subcellularLocation>
        <location evidence="1 8">Cell membrane</location>
        <topology evidence="1 8">Multi-pass membrane protein</topology>
    </subcellularLocation>
</comment>
<evidence type="ECO:0000256" key="4">
    <source>
        <dbReference type="ARBA" id="ARBA00022475"/>
    </source>
</evidence>
<feature type="transmembrane region" description="Helical" evidence="8">
    <location>
        <begin position="244"/>
        <end position="261"/>
    </location>
</feature>
<evidence type="ECO:0000313" key="9">
    <source>
        <dbReference type="EMBL" id="QDC23842.1"/>
    </source>
</evidence>